<evidence type="ECO:0000256" key="2">
    <source>
        <dbReference type="ARBA" id="ARBA00022741"/>
    </source>
</evidence>
<accession>A0A150XDA2</accession>
<keyword evidence="4 5" id="KW-0173">Coenzyme A biosynthesis</keyword>
<evidence type="ECO:0000313" key="7">
    <source>
        <dbReference type="EMBL" id="KYG76670.1"/>
    </source>
</evidence>
<dbReference type="OrthoDB" id="9812943at2"/>
<dbReference type="GO" id="GO:0004140">
    <property type="term" value="F:dephospho-CoA kinase activity"/>
    <property type="evidence" value="ECO:0007669"/>
    <property type="project" value="UniProtKB-UniRule"/>
</dbReference>
<dbReference type="GO" id="GO:0005737">
    <property type="term" value="C:cytoplasm"/>
    <property type="evidence" value="ECO:0007669"/>
    <property type="project" value="UniProtKB-SubCell"/>
</dbReference>
<comment type="pathway">
    <text evidence="5">Cofactor biosynthesis; coenzyme A biosynthesis; CoA from (R)-pantothenate: step 5/5.</text>
</comment>
<dbReference type="Pfam" id="PF01121">
    <property type="entry name" value="CoaE"/>
    <property type="match status" value="1"/>
</dbReference>
<keyword evidence="5" id="KW-0963">Cytoplasm</keyword>
<dbReference type="GO" id="GO:0005524">
    <property type="term" value="F:ATP binding"/>
    <property type="evidence" value="ECO:0007669"/>
    <property type="project" value="UniProtKB-UniRule"/>
</dbReference>
<comment type="function">
    <text evidence="5">Catalyzes the phosphorylation of the 3'-hydroxyl group of dephosphocoenzyme A to form coenzyme A.</text>
</comment>
<comment type="similarity">
    <text evidence="1 5">Belongs to the CoaE family.</text>
</comment>
<dbReference type="AlphaFoldDB" id="A0A150XDA2"/>
<dbReference type="InterPro" id="IPR027417">
    <property type="entry name" value="P-loop_NTPase"/>
</dbReference>
<dbReference type="STRING" id="296218.AWN68_06490"/>
<evidence type="ECO:0000313" key="8">
    <source>
        <dbReference type="Proteomes" id="UP000075615"/>
    </source>
</evidence>
<name>A0A150XDA2_9BACT</name>
<feature type="binding site" evidence="5">
    <location>
        <begin position="14"/>
        <end position="19"/>
    </location>
    <ligand>
        <name>ATP</name>
        <dbReference type="ChEBI" id="CHEBI:30616"/>
    </ligand>
</feature>
<comment type="caution">
    <text evidence="7">The sequence shown here is derived from an EMBL/GenBank/DDBJ whole genome shotgun (WGS) entry which is preliminary data.</text>
</comment>
<evidence type="ECO:0000256" key="5">
    <source>
        <dbReference type="HAMAP-Rule" id="MF_00376"/>
    </source>
</evidence>
<comment type="catalytic activity">
    <reaction evidence="5">
        <text>3'-dephospho-CoA + ATP = ADP + CoA + H(+)</text>
        <dbReference type="Rhea" id="RHEA:18245"/>
        <dbReference type="ChEBI" id="CHEBI:15378"/>
        <dbReference type="ChEBI" id="CHEBI:30616"/>
        <dbReference type="ChEBI" id="CHEBI:57287"/>
        <dbReference type="ChEBI" id="CHEBI:57328"/>
        <dbReference type="ChEBI" id="CHEBI:456216"/>
        <dbReference type="EC" id="2.7.1.24"/>
    </reaction>
</comment>
<dbReference type="NCBIfam" id="TIGR00152">
    <property type="entry name" value="dephospho-CoA kinase"/>
    <property type="match status" value="1"/>
</dbReference>
<evidence type="ECO:0000256" key="1">
    <source>
        <dbReference type="ARBA" id="ARBA00009018"/>
    </source>
</evidence>
<dbReference type="HAMAP" id="MF_00376">
    <property type="entry name" value="Dephospho_CoA_kinase"/>
    <property type="match status" value="1"/>
</dbReference>
<keyword evidence="8" id="KW-1185">Reference proteome</keyword>
<dbReference type="PANTHER" id="PTHR10695">
    <property type="entry name" value="DEPHOSPHO-COA KINASE-RELATED"/>
    <property type="match status" value="1"/>
</dbReference>
<dbReference type="Proteomes" id="UP000075615">
    <property type="component" value="Unassembled WGS sequence"/>
</dbReference>
<keyword evidence="2 5" id="KW-0547">Nucleotide-binding</keyword>
<organism evidence="7 8">
    <name type="scientific">Roseivirga echinicomitans</name>
    <dbReference type="NCBI Taxonomy" id="296218"/>
    <lineage>
        <taxon>Bacteria</taxon>
        <taxon>Pseudomonadati</taxon>
        <taxon>Bacteroidota</taxon>
        <taxon>Cytophagia</taxon>
        <taxon>Cytophagales</taxon>
        <taxon>Roseivirgaceae</taxon>
        <taxon>Roseivirga</taxon>
    </lineage>
</organism>
<evidence type="ECO:0000256" key="3">
    <source>
        <dbReference type="ARBA" id="ARBA00022840"/>
    </source>
</evidence>
<comment type="subcellular location">
    <subcellularLocation>
        <location evidence="5">Cytoplasm</location>
    </subcellularLocation>
</comment>
<dbReference type="UniPathway" id="UPA00241">
    <property type="reaction ID" value="UER00356"/>
</dbReference>
<dbReference type="EC" id="2.7.1.24" evidence="5 6"/>
<reference evidence="7 8" key="1">
    <citation type="submission" date="2016-01" db="EMBL/GenBank/DDBJ databases">
        <title>Genome sequencing of Roseivirga echinicomitans KMM 6058.</title>
        <authorList>
            <person name="Selvaratnam C."/>
            <person name="Thevarajoo S."/>
            <person name="Goh K.M."/>
            <person name="Ee R."/>
            <person name="Chan K.-G."/>
            <person name="Chong C.S."/>
        </authorList>
    </citation>
    <scope>NUCLEOTIDE SEQUENCE [LARGE SCALE GENOMIC DNA]</scope>
    <source>
        <strain evidence="7 8">KMM 6058</strain>
    </source>
</reference>
<evidence type="ECO:0000256" key="6">
    <source>
        <dbReference type="NCBIfam" id="TIGR00152"/>
    </source>
</evidence>
<evidence type="ECO:0000256" key="4">
    <source>
        <dbReference type="ARBA" id="ARBA00022993"/>
    </source>
</evidence>
<dbReference type="EMBL" id="LRDB01000023">
    <property type="protein sequence ID" value="KYG76670.1"/>
    <property type="molecule type" value="Genomic_DNA"/>
</dbReference>
<dbReference type="RefSeq" id="WP_068416100.1">
    <property type="nucleotide sequence ID" value="NZ_LRDB01000023.1"/>
</dbReference>
<keyword evidence="3 5" id="KW-0067">ATP-binding</keyword>
<dbReference type="PROSITE" id="PS51219">
    <property type="entry name" value="DPCK"/>
    <property type="match status" value="1"/>
</dbReference>
<protein>
    <recommendedName>
        <fullName evidence="5 6">Dephospho-CoA kinase</fullName>
        <ecNumber evidence="5 6">2.7.1.24</ecNumber>
    </recommendedName>
    <alternativeName>
        <fullName evidence="5">Dephosphocoenzyme A kinase</fullName>
    </alternativeName>
</protein>
<dbReference type="SUPFAM" id="SSF52540">
    <property type="entry name" value="P-loop containing nucleoside triphosphate hydrolases"/>
    <property type="match status" value="1"/>
</dbReference>
<dbReference type="PANTHER" id="PTHR10695:SF46">
    <property type="entry name" value="BIFUNCTIONAL COENZYME A SYNTHASE-RELATED"/>
    <property type="match status" value="1"/>
</dbReference>
<proteinExistence type="inferred from homology"/>
<dbReference type="CDD" id="cd02022">
    <property type="entry name" value="DPCK"/>
    <property type="match status" value="1"/>
</dbReference>
<dbReference type="Gene3D" id="3.40.50.300">
    <property type="entry name" value="P-loop containing nucleotide triphosphate hydrolases"/>
    <property type="match status" value="1"/>
</dbReference>
<keyword evidence="5" id="KW-0808">Transferase</keyword>
<keyword evidence="5 7" id="KW-0418">Kinase</keyword>
<dbReference type="InterPro" id="IPR001977">
    <property type="entry name" value="Depp_CoAkinase"/>
</dbReference>
<gene>
    <name evidence="5" type="primary">coaE</name>
    <name evidence="7" type="ORF">AWN68_06490</name>
</gene>
<sequence length="200" mass="22591">MNDVLTVGVTGGIGSGKTTVCKIFHQLGVNIYYADDRGKYLLNNDELLKSQVKDSFGEESYLADGRLNRSFLANSVFSDKEELEKLNALVHPAVAEDYLIWATQQKGSILIKEAALFIENDSYKLLDKLICVMAPESVRVNRVLMRDMQRSRNQVLDIMSNQVDDQKRKEVSDYLIDNGGTKLLIPQVLSIYKALQKIRD</sequence>
<dbReference type="GO" id="GO:0015937">
    <property type="term" value="P:coenzyme A biosynthetic process"/>
    <property type="evidence" value="ECO:0007669"/>
    <property type="project" value="UniProtKB-UniRule"/>
</dbReference>